<evidence type="ECO:0000313" key="4">
    <source>
        <dbReference type="EMBL" id="OQV14249.1"/>
    </source>
</evidence>
<evidence type="ECO:0000259" key="3">
    <source>
        <dbReference type="PROSITE" id="PS50940"/>
    </source>
</evidence>
<gene>
    <name evidence="4" type="ORF">BV898_11603</name>
</gene>
<keyword evidence="2" id="KW-0732">Signal</keyword>
<keyword evidence="5" id="KW-1185">Reference proteome</keyword>
<feature type="compositionally biased region" description="Low complexity" evidence="1">
    <location>
        <begin position="308"/>
        <end position="321"/>
    </location>
</feature>
<feature type="chain" id="PRO_5012054273" description="Chitin-binding type-2 domain-containing protein" evidence="2">
    <location>
        <begin position="37"/>
        <end position="402"/>
    </location>
</feature>
<dbReference type="SUPFAM" id="SSF57625">
    <property type="entry name" value="Invertebrate chitin-binding proteins"/>
    <property type="match status" value="1"/>
</dbReference>
<feature type="signal peptide" evidence="2">
    <location>
        <begin position="1"/>
        <end position="36"/>
    </location>
</feature>
<dbReference type="PROSITE" id="PS50940">
    <property type="entry name" value="CHIT_BIND_II"/>
    <property type="match status" value="1"/>
</dbReference>
<dbReference type="EMBL" id="MTYJ01000108">
    <property type="protein sequence ID" value="OQV14249.1"/>
    <property type="molecule type" value="Genomic_DNA"/>
</dbReference>
<sequence length="402" mass="43775">MARLTFSTTPPRIKVSVLGFMTCLVLLSTLSTPLSTSSVDARNHAESILPRPKRLSVLNIIYRKGNTSEFGGTQVFGRPHYNFGGMTRTAQPTSTPDVLKFTVAPTEIAATIARLRTTRQKFALSTGRSFVPHFVPEDDTPSSSSTTPTPPPLDIPRRFPLDHPMNYPVGDFTPFHPSLNSRNSNAEKVREPLFFPVTRTPSVPAVTTVPEVVRSTFRTTTTTTTTTTPTTTTTMTTERPSKPEAFNPFFHERMPVAPPATGRTPSSTVHHPVTVGPPPFQRSATPSPTFQARLNINPERKGPRKETTTTTARTTAAPTTTGLPAVTGSPAHISCRGKIGYFSDSGPDCDSFLYCDQFGRSYKFMCPIGSQFNPRMCLCDLHSQCLTGGLAVSPDDPCPPLM</sequence>
<dbReference type="OrthoDB" id="10065127at2759"/>
<feature type="compositionally biased region" description="Low complexity" evidence="1">
    <location>
        <begin position="220"/>
        <end position="237"/>
    </location>
</feature>
<reference evidence="5" key="1">
    <citation type="submission" date="2017-01" db="EMBL/GenBank/DDBJ databases">
        <title>Comparative genomics of anhydrobiosis in the tardigrade Hypsibius dujardini.</title>
        <authorList>
            <person name="Yoshida Y."/>
            <person name="Koutsovoulos G."/>
            <person name="Laetsch D."/>
            <person name="Stevens L."/>
            <person name="Kumar S."/>
            <person name="Horikawa D."/>
            <person name="Ishino K."/>
            <person name="Komine S."/>
            <person name="Tomita M."/>
            <person name="Blaxter M."/>
            <person name="Arakawa K."/>
        </authorList>
    </citation>
    <scope>NUCLEOTIDE SEQUENCE [LARGE SCALE GENOMIC DNA]</scope>
    <source>
        <strain evidence="5">Z151</strain>
    </source>
</reference>
<dbReference type="InterPro" id="IPR036508">
    <property type="entry name" value="Chitin-bd_dom_sf"/>
</dbReference>
<dbReference type="InterPro" id="IPR002557">
    <property type="entry name" value="Chitin-bd_dom"/>
</dbReference>
<organism evidence="4 5">
    <name type="scientific">Hypsibius exemplaris</name>
    <name type="common">Freshwater tardigrade</name>
    <dbReference type="NCBI Taxonomy" id="2072580"/>
    <lineage>
        <taxon>Eukaryota</taxon>
        <taxon>Metazoa</taxon>
        <taxon>Ecdysozoa</taxon>
        <taxon>Tardigrada</taxon>
        <taxon>Eutardigrada</taxon>
        <taxon>Parachela</taxon>
        <taxon>Hypsibioidea</taxon>
        <taxon>Hypsibiidae</taxon>
        <taxon>Hypsibius</taxon>
    </lineage>
</organism>
<comment type="caution">
    <text evidence="4">The sequence shown here is derived from an EMBL/GenBank/DDBJ whole genome shotgun (WGS) entry which is preliminary data.</text>
</comment>
<feature type="compositionally biased region" description="Basic and acidic residues" evidence="1">
    <location>
        <begin position="298"/>
        <end position="307"/>
    </location>
</feature>
<feature type="domain" description="Chitin-binding type-2" evidence="3">
    <location>
        <begin position="332"/>
        <end position="387"/>
    </location>
</feature>
<feature type="region of interest" description="Disordered" evidence="1">
    <location>
        <begin position="220"/>
        <end position="242"/>
    </location>
</feature>
<dbReference type="GO" id="GO:0008061">
    <property type="term" value="F:chitin binding"/>
    <property type="evidence" value="ECO:0007669"/>
    <property type="project" value="InterPro"/>
</dbReference>
<feature type="region of interest" description="Disordered" evidence="1">
    <location>
        <begin position="298"/>
        <end position="325"/>
    </location>
</feature>
<name>A0A1W0WGC5_HYPEX</name>
<proteinExistence type="predicted"/>
<dbReference type="AlphaFoldDB" id="A0A1W0WGC5"/>
<evidence type="ECO:0000256" key="2">
    <source>
        <dbReference type="SAM" id="SignalP"/>
    </source>
</evidence>
<feature type="region of interest" description="Disordered" evidence="1">
    <location>
        <begin position="133"/>
        <end position="153"/>
    </location>
</feature>
<dbReference type="Proteomes" id="UP000192578">
    <property type="component" value="Unassembled WGS sequence"/>
</dbReference>
<dbReference type="Gene3D" id="3.20.20.80">
    <property type="entry name" value="Glycosidases"/>
    <property type="match status" value="1"/>
</dbReference>
<protein>
    <recommendedName>
        <fullName evidence="3">Chitin-binding type-2 domain-containing protein</fullName>
    </recommendedName>
</protein>
<evidence type="ECO:0000256" key="1">
    <source>
        <dbReference type="SAM" id="MobiDB-lite"/>
    </source>
</evidence>
<accession>A0A1W0WGC5</accession>
<evidence type="ECO:0000313" key="5">
    <source>
        <dbReference type="Proteomes" id="UP000192578"/>
    </source>
</evidence>
<dbReference type="GO" id="GO:0005576">
    <property type="term" value="C:extracellular region"/>
    <property type="evidence" value="ECO:0007669"/>
    <property type="project" value="InterPro"/>
</dbReference>